<feature type="region of interest" description="Disordered" evidence="1">
    <location>
        <begin position="169"/>
        <end position="227"/>
    </location>
</feature>
<proteinExistence type="predicted"/>
<feature type="chain" id="PRO_5008128054" description="RNA-binding protein 48" evidence="2">
    <location>
        <begin position="19"/>
        <end position="227"/>
    </location>
</feature>
<sequence>MNVTIFPAAALVLCISQSQFVVKLCPLGASMNGESQQANVSTDSHHIRHRYCQNRPLYRRSRQLTAVRVYSVANESRHLLIFGVPQINLLRELRQELVRHGALESISNITDGWQREHADSDELMLEPFTDVFHVCFAKLEKARQAKKLLDARNFYGGILHISYAPERESVEETRAKLNQRRSEVRYRTKLDAQQKNRQQQHPSHPGVGVDRPLSAKQTTKKTAKHSR</sequence>
<evidence type="ECO:0000313" key="3">
    <source>
        <dbReference type="EnsemblMetazoa" id="ACUA012916-PA"/>
    </source>
</evidence>
<evidence type="ECO:0000256" key="2">
    <source>
        <dbReference type="SAM" id="SignalP"/>
    </source>
</evidence>
<dbReference type="InterPro" id="IPR039599">
    <property type="entry name" value="RBM48"/>
</dbReference>
<dbReference type="EnsemblMetazoa" id="ACUA012916-RA">
    <property type="protein sequence ID" value="ACUA012916-PA"/>
    <property type="gene ID" value="ACUA012916"/>
</dbReference>
<dbReference type="AlphaFoldDB" id="A0A182M9P2"/>
<reference evidence="3" key="2">
    <citation type="submission" date="2020-05" db="UniProtKB">
        <authorList>
            <consortium name="EnsemblMetazoa"/>
        </authorList>
    </citation>
    <scope>IDENTIFICATION</scope>
    <source>
        <strain evidence="3">A-37</strain>
    </source>
</reference>
<feature type="compositionally biased region" description="Basic residues" evidence="1">
    <location>
        <begin position="218"/>
        <end position="227"/>
    </location>
</feature>
<dbReference type="VEuPathDB" id="VectorBase:ACUA012916"/>
<dbReference type="PANTHER" id="PTHR20957:SF0">
    <property type="entry name" value="RNA-BINDING PROTEIN 48"/>
    <property type="match status" value="1"/>
</dbReference>
<dbReference type="STRING" id="139723.A0A182M9P2"/>
<protein>
    <recommendedName>
        <fullName evidence="5">RNA-binding protein 48</fullName>
    </recommendedName>
</protein>
<dbReference type="GO" id="GO:0005654">
    <property type="term" value="C:nucleoplasm"/>
    <property type="evidence" value="ECO:0007669"/>
    <property type="project" value="TreeGrafter"/>
</dbReference>
<evidence type="ECO:0008006" key="5">
    <source>
        <dbReference type="Google" id="ProtNLM"/>
    </source>
</evidence>
<keyword evidence="4" id="KW-1185">Reference proteome</keyword>
<feature type="compositionally biased region" description="Basic and acidic residues" evidence="1">
    <location>
        <begin position="169"/>
        <end position="194"/>
    </location>
</feature>
<dbReference type="EMBL" id="AXCM01006202">
    <property type="status" value="NOT_ANNOTATED_CDS"/>
    <property type="molecule type" value="Genomic_DNA"/>
</dbReference>
<evidence type="ECO:0000313" key="4">
    <source>
        <dbReference type="Proteomes" id="UP000075883"/>
    </source>
</evidence>
<evidence type="ECO:0000256" key="1">
    <source>
        <dbReference type="SAM" id="MobiDB-lite"/>
    </source>
</evidence>
<keyword evidence="2" id="KW-0732">Signal</keyword>
<organism evidence="3 4">
    <name type="scientific">Anopheles culicifacies</name>
    <dbReference type="NCBI Taxonomy" id="139723"/>
    <lineage>
        <taxon>Eukaryota</taxon>
        <taxon>Metazoa</taxon>
        <taxon>Ecdysozoa</taxon>
        <taxon>Arthropoda</taxon>
        <taxon>Hexapoda</taxon>
        <taxon>Insecta</taxon>
        <taxon>Pterygota</taxon>
        <taxon>Neoptera</taxon>
        <taxon>Endopterygota</taxon>
        <taxon>Diptera</taxon>
        <taxon>Nematocera</taxon>
        <taxon>Culicoidea</taxon>
        <taxon>Culicidae</taxon>
        <taxon>Anophelinae</taxon>
        <taxon>Anopheles</taxon>
        <taxon>culicifacies species complex</taxon>
    </lineage>
</organism>
<name>A0A182M9P2_9DIPT</name>
<accession>A0A182M9P2</accession>
<dbReference type="SUPFAM" id="SSF54928">
    <property type="entry name" value="RNA-binding domain, RBD"/>
    <property type="match status" value="1"/>
</dbReference>
<feature type="signal peptide" evidence="2">
    <location>
        <begin position="1"/>
        <end position="18"/>
    </location>
</feature>
<dbReference type="Proteomes" id="UP000075883">
    <property type="component" value="Unassembled WGS sequence"/>
</dbReference>
<reference evidence="4" key="1">
    <citation type="submission" date="2013-09" db="EMBL/GenBank/DDBJ databases">
        <title>The Genome Sequence of Anopheles culicifacies species A.</title>
        <authorList>
            <consortium name="The Broad Institute Genomics Platform"/>
            <person name="Neafsey D.E."/>
            <person name="Besansky N."/>
            <person name="Howell P."/>
            <person name="Walton C."/>
            <person name="Young S.K."/>
            <person name="Zeng Q."/>
            <person name="Gargeya S."/>
            <person name="Fitzgerald M."/>
            <person name="Haas B."/>
            <person name="Abouelleil A."/>
            <person name="Allen A.W."/>
            <person name="Alvarado L."/>
            <person name="Arachchi H.M."/>
            <person name="Berlin A.M."/>
            <person name="Chapman S.B."/>
            <person name="Gainer-Dewar J."/>
            <person name="Goldberg J."/>
            <person name="Griggs A."/>
            <person name="Gujja S."/>
            <person name="Hansen M."/>
            <person name="Howarth C."/>
            <person name="Imamovic A."/>
            <person name="Ireland A."/>
            <person name="Larimer J."/>
            <person name="McCowan C."/>
            <person name="Murphy C."/>
            <person name="Pearson M."/>
            <person name="Poon T.W."/>
            <person name="Priest M."/>
            <person name="Roberts A."/>
            <person name="Saif S."/>
            <person name="Shea T."/>
            <person name="Sisk P."/>
            <person name="Sykes S."/>
            <person name="Wortman J."/>
            <person name="Nusbaum C."/>
            <person name="Birren B."/>
        </authorList>
    </citation>
    <scope>NUCLEOTIDE SEQUENCE [LARGE SCALE GENOMIC DNA]</scope>
    <source>
        <strain evidence="4">A-37</strain>
    </source>
</reference>
<dbReference type="InterPro" id="IPR035979">
    <property type="entry name" value="RBD_domain_sf"/>
</dbReference>
<dbReference type="PANTHER" id="PTHR20957">
    <property type="entry name" value="RNA-BINDING PROTEIN 48"/>
    <property type="match status" value="1"/>
</dbReference>
<dbReference type="GO" id="GO:0003676">
    <property type="term" value="F:nucleic acid binding"/>
    <property type="evidence" value="ECO:0007669"/>
    <property type="project" value="InterPro"/>
</dbReference>